<keyword evidence="3" id="KW-1185">Reference proteome</keyword>
<gene>
    <name evidence="2" type="ORF">Ahy_B07g086526</name>
</gene>
<comment type="similarity">
    <text evidence="1">Belongs to the senescence regulator S40 family.</text>
</comment>
<name>A0A444YA01_ARAHY</name>
<dbReference type="AlphaFoldDB" id="A0A444YA01"/>
<protein>
    <submittedName>
        <fullName evidence="2">Uncharacterized protein</fullName>
    </submittedName>
</protein>
<dbReference type="InterPro" id="IPR007608">
    <property type="entry name" value="Senescence_reg_S40"/>
</dbReference>
<dbReference type="STRING" id="3818.A0A444YA01"/>
<proteinExistence type="inferred from homology"/>
<evidence type="ECO:0000256" key="1">
    <source>
        <dbReference type="ARBA" id="ARBA00034773"/>
    </source>
</evidence>
<accession>A0A444YA01</accession>
<evidence type="ECO:0000313" key="2">
    <source>
        <dbReference type="EMBL" id="RYQ98749.1"/>
    </source>
</evidence>
<dbReference type="GO" id="GO:0010150">
    <property type="term" value="P:leaf senescence"/>
    <property type="evidence" value="ECO:0007669"/>
    <property type="project" value="UniProtKB-ARBA"/>
</dbReference>
<dbReference type="PANTHER" id="PTHR33083">
    <property type="entry name" value="EXPRESSED PROTEIN"/>
    <property type="match status" value="1"/>
</dbReference>
<dbReference type="Proteomes" id="UP000289738">
    <property type="component" value="Chromosome B07"/>
</dbReference>
<dbReference type="PANTHER" id="PTHR33083:SF82">
    <property type="entry name" value="SENESCENCE REGULATOR"/>
    <property type="match status" value="1"/>
</dbReference>
<dbReference type="Pfam" id="PF04520">
    <property type="entry name" value="Senescence_reg"/>
    <property type="match status" value="1"/>
</dbReference>
<dbReference type="EMBL" id="SDMP01000017">
    <property type="protein sequence ID" value="RYQ98749.1"/>
    <property type="molecule type" value="Genomic_DNA"/>
</dbReference>
<sequence>MQRPSHQILHAQRNYFAVQSFWIKASSMELSTLEGGSNSTLINSNEGNEELSVGEVVIQERSKMFFKLSYLEKSDEDLLAEDYDEYDVNNNNNKILLPPHEFIARRLARSQISAFSVLEDVGRTLKVIDLSKVRNAVVTKTDFFKSL</sequence>
<organism evidence="2 3">
    <name type="scientific">Arachis hypogaea</name>
    <name type="common">Peanut</name>
    <dbReference type="NCBI Taxonomy" id="3818"/>
    <lineage>
        <taxon>Eukaryota</taxon>
        <taxon>Viridiplantae</taxon>
        <taxon>Streptophyta</taxon>
        <taxon>Embryophyta</taxon>
        <taxon>Tracheophyta</taxon>
        <taxon>Spermatophyta</taxon>
        <taxon>Magnoliopsida</taxon>
        <taxon>eudicotyledons</taxon>
        <taxon>Gunneridae</taxon>
        <taxon>Pentapetalae</taxon>
        <taxon>rosids</taxon>
        <taxon>fabids</taxon>
        <taxon>Fabales</taxon>
        <taxon>Fabaceae</taxon>
        <taxon>Papilionoideae</taxon>
        <taxon>50 kb inversion clade</taxon>
        <taxon>dalbergioids sensu lato</taxon>
        <taxon>Dalbergieae</taxon>
        <taxon>Pterocarpus clade</taxon>
        <taxon>Arachis</taxon>
    </lineage>
</organism>
<evidence type="ECO:0000313" key="3">
    <source>
        <dbReference type="Proteomes" id="UP000289738"/>
    </source>
</evidence>
<reference evidence="2 3" key="1">
    <citation type="submission" date="2019-01" db="EMBL/GenBank/DDBJ databases">
        <title>Sequencing of cultivated peanut Arachis hypogaea provides insights into genome evolution and oil improvement.</title>
        <authorList>
            <person name="Chen X."/>
        </authorList>
    </citation>
    <scope>NUCLEOTIDE SEQUENCE [LARGE SCALE GENOMIC DNA]</scope>
    <source>
        <strain evidence="3">cv. Fuhuasheng</strain>
        <tissue evidence="2">Leaves</tissue>
    </source>
</reference>
<comment type="caution">
    <text evidence="2">The sequence shown here is derived from an EMBL/GenBank/DDBJ whole genome shotgun (WGS) entry which is preliminary data.</text>
</comment>